<keyword evidence="6" id="KW-1185">Reference proteome</keyword>
<reference evidence="6" key="1">
    <citation type="submission" date="2018-05" db="EMBL/GenBank/DDBJ databases">
        <title>Complete Genome Sequence of Methylobacterium sp. 17SD2-17.</title>
        <authorList>
            <person name="Srinivasan S."/>
        </authorList>
    </citation>
    <scope>NUCLEOTIDE SEQUENCE [LARGE SCALE GENOMIC DNA]</scope>
    <source>
        <strain evidence="6">17SD2-17</strain>
    </source>
</reference>
<evidence type="ECO:0000256" key="3">
    <source>
        <dbReference type="ARBA" id="ARBA00023136"/>
    </source>
</evidence>
<feature type="transmembrane region" description="Helical" evidence="4">
    <location>
        <begin position="104"/>
        <end position="128"/>
    </location>
</feature>
<evidence type="ECO:0000313" key="6">
    <source>
        <dbReference type="Proteomes" id="UP000245926"/>
    </source>
</evidence>
<sequence>MRHSSDAASRSGRGLDGVNFFVAAVQTGFGSFVTVYLVKNQWPPEAIGFALTIATTSTLVSQIPAGAALDSTRDKRWPVMLGIVGVGLAALLLCVTAARPAVYLALAMQGLASSLIGPGIAAISLALVGQAGMSERVGRNARFASIGNGLAAAAMGVAGSSLPVLTVFLISATLAIPALLSLSLISGDYQRPTDAPGEAETRISWEGAKSVFLNKQLSIFAACVLLFFAASAAMGPGLAGQVTRHWPDYATLIVAAIILVPQVIVAAISPWIGRRAETSGRRPLMLVGWALIPLQGLVYAMLLPSPLAWVFGSLLNAFSGAIFGVMMTVVAADLTRKTGGFNLTLGALGVAVAVGASLSTFFTGVSATAIGVRGAAIGLALVGMCGLMLLWSAMPETRPAQAKLPTPDNTPTGR</sequence>
<feature type="transmembrane region" description="Helical" evidence="4">
    <location>
        <begin position="284"/>
        <end position="302"/>
    </location>
</feature>
<name>A0A2U8WDG3_9HYPH</name>
<evidence type="ECO:0000256" key="1">
    <source>
        <dbReference type="ARBA" id="ARBA00022692"/>
    </source>
</evidence>
<feature type="transmembrane region" description="Helical" evidence="4">
    <location>
        <begin position="370"/>
        <end position="391"/>
    </location>
</feature>
<accession>A0A2U8WDG3</accession>
<proteinExistence type="predicted"/>
<dbReference type="EMBL" id="CP029550">
    <property type="protein sequence ID" value="AWN43558.1"/>
    <property type="molecule type" value="Genomic_DNA"/>
</dbReference>
<keyword evidence="2 4" id="KW-1133">Transmembrane helix</keyword>
<feature type="transmembrane region" description="Helical" evidence="4">
    <location>
        <begin position="308"/>
        <end position="331"/>
    </location>
</feature>
<evidence type="ECO:0000256" key="4">
    <source>
        <dbReference type="SAM" id="Phobius"/>
    </source>
</evidence>
<dbReference type="RefSeq" id="WP_109894469.1">
    <property type="nucleotide sequence ID" value="NZ_CP029550.1"/>
</dbReference>
<dbReference type="OrthoDB" id="9812574at2"/>
<dbReference type="Pfam" id="PF07690">
    <property type="entry name" value="MFS_1"/>
    <property type="match status" value="1"/>
</dbReference>
<organism evidence="5 6">
    <name type="scientific">Methylobacterium durans</name>
    <dbReference type="NCBI Taxonomy" id="2202825"/>
    <lineage>
        <taxon>Bacteria</taxon>
        <taxon>Pseudomonadati</taxon>
        <taxon>Pseudomonadota</taxon>
        <taxon>Alphaproteobacteria</taxon>
        <taxon>Hyphomicrobiales</taxon>
        <taxon>Methylobacteriaceae</taxon>
        <taxon>Methylobacterium</taxon>
    </lineage>
</organism>
<keyword evidence="3 4" id="KW-0472">Membrane</keyword>
<keyword evidence="1 4" id="KW-0812">Transmembrane</keyword>
<dbReference type="PANTHER" id="PTHR23539">
    <property type="entry name" value="MFS TRANSPORTER"/>
    <property type="match status" value="1"/>
</dbReference>
<dbReference type="InterPro" id="IPR011701">
    <property type="entry name" value="MFS"/>
</dbReference>
<dbReference type="PANTHER" id="PTHR23539:SF1">
    <property type="entry name" value="MAJOR FACILITATOR SUPERFAMILY (MFS) PROFILE DOMAIN-CONTAINING PROTEIN"/>
    <property type="match status" value="1"/>
</dbReference>
<feature type="transmembrane region" description="Helical" evidence="4">
    <location>
        <begin position="44"/>
        <end position="65"/>
    </location>
</feature>
<dbReference type="Proteomes" id="UP000245926">
    <property type="component" value="Chromosome"/>
</dbReference>
<feature type="transmembrane region" description="Helical" evidence="4">
    <location>
        <begin position="20"/>
        <end position="38"/>
    </location>
</feature>
<dbReference type="KEGG" id="mets:DK389_27450"/>
<feature type="transmembrane region" description="Helical" evidence="4">
    <location>
        <begin position="164"/>
        <end position="185"/>
    </location>
</feature>
<evidence type="ECO:0000313" key="5">
    <source>
        <dbReference type="EMBL" id="AWN43558.1"/>
    </source>
</evidence>
<feature type="transmembrane region" description="Helical" evidence="4">
    <location>
        <begin position="343"/>
        <end position="364"/>
    </location>
</feature>
<feature type="transmembrane region" description="Helical" evidence="4">
    <location>
        <begin position="140"/>
        <end position="158"/>
    </location>
</feature>
<dbReference type="Gene3D" id="1.20.1250.20">
    <property type="entry name" value="MFS general substrate transporter like domains"/>
    <property type="match status" value="2"/>
</dbReference>
<feature type="transmembrane region" description="Helical" evidence="4">
    <location>
        <begin position="217"/>
        <end position="237"/>
    </location>
</feature>
<dbReference type="AlphaFoldDB" id="A0A2U8WDG3"/>
<evidence type="ECO:0000256" key="2">
    <source>
        <dbReference type="ARBA" id="ARBA00022989"/>
    </source>
</evidence>
<dbReference type="InterPro" id="IPR036259">
    <property type="entry name" value="MFS_trans_sf"/>
</dbReference>
<gene>
    <name evidence="5" type="ORF">DK389_27450</name>
</gene>
<dbReference type="GO" id="GO:0022857">
    <property type="term" value="F:transmembrane transporter activity"/>
    <property type="evidence" value="ECO:0007669"/>
    <property type="project" value="InterPro"/>
</dbReference>
<feature type="transmembrane region" description="Helical" evidence="4">
    <location>
        <begin position="77"/>
        <end position="98"/>
    </location>
</feature>
<feature type="transmembrane region" description="Helical" evidence="4">
    <location>
        <begin position="249"/>
        <end position="272"/>
    </location>
</feature>
<protein>
    <submittedName>
        <fullName evidence="5">MFS transporter</fullName>
    </submittedName>
</protein>
<dbReference type="SUPFAM" id="SSF103473">
    <property type="entry name" value="MFS general substrate transporter"/>
    <property type="match status" value="1"/>
</dbReference>